<keyword evidence="6" id="KW-0732">Signal</keyword>
<dbReference type="InterPro" id="IPR010611">
    <property type="entry name" value="3D_dom"/>
</dbReference>
<reference evidence="8" key="1">
    <citation type="submission" date="2022-08" db="EMBL/GenBank/DDBJ databases">
        <title>Genome Sequence of the sulphate-reducing bacterium, Pseudodesulfovibrio portus JCM14722.</title>
        <authorList>
            <person name="Kondo R."/>
            <person name="Kataoka T."/>
        </authorList>
    </citation>
    <scope>NUCLEOTIDE SEQUENCE</scope>
    <source>
        <strain evidence="8">JCM 14722</strain>
    </source>
</reference>
<dbReference type="RefSeq" id="WP_264983029.1">
    <property type="nucleotide sequence ID" value="NZ_AP026708.1"/>
</dbReference>
<keyword evidence="3" id="KW-0456">Lyase</keyword>
<dbReference type="EMBL" id="AP026708">
    <property type="protein sequence ID" value="BDQ32972.1"/>
    <property type="molecule type" value="Genomic_DNA"/>
</dbReference>
<evidence type="ECO:0000256" key="1">
    <source>
        <dbReference type="ARBA" id="ARBA00001420"/>
    </source>
</evidence>
<dbReference type="InterPro" id="IPR005300">
    <property type="entry name" value="MltA_B"/>
</dbReference>
<feature type="chain" id="PRO_5046102595" description="peptidoglycan lytic exotransglycosylase" evidence="6">
    <location>
        <begin position="19"/>
        <end position="405"/>
    </location>
</feature>
<accession>A0ABM8ANK3</accession>
<organism evidence="8 9">
    <name type="scientific">Pseudodesulfovibrio portus</name>
    <dbReference type="NCBI Taxonomy" id="231439"/>
    <lineage>
        <taxon>Bacteria</taxon>
        <taxon>Pseudomonadati</taxon>
        <taxon>Thermodesulfobacteriota</taxon>
        <taxon>Desulfovibrionia</taxon>
        <taxon>Desulfovibrionales</taxon>
        <taxon>Desulfovibrionaceae</taxon>
    </lineage>
</organism>
<sequence>MKRIVLLFLALFILAVSGCGPEATRPLPVEVEPTYVPVGESEAETLAAHLSPRLQGTESWGGLRPVLEQNLGYIRNRPQDAVCVNRPGLVLTWGMLGDSVAELLSVLDDLDRDPRLLAERFQWLKLAPGTLLTGYYEPWLKASLTPDDTYRYPLYGVPDDLKTLDLGAFHPRWEGQTLTYRVGEEGVQPYHDREAIDGKGALADRGLEIAWAADPVDVFFLQIQGSGRLDLPDGTAKHILYGGKNGRQYRSLGKLLIERGHIPREEMSMQRIRTFLNANPDVAVDLLFENPSYVFFRLADDGPYGSMASILTPRVSVAVDRRVIPLGSVVALKTALIDYGTGESEPFLSLMAAQDTGGAIQGTRMDLFCGTGPEAEQLAGHLQEDSEVFMLISKKVLDAIPDNAE</sequence>
<dbReference type="InterPro" id="IPR026044">
    <property type="entry name" value="MltA"/>
</dbReference>
<evidence type="ECO:0000313" key="8">
    <source>
        <dbReference type="EMBL" id="BDQ32972.1"/>
    </source>
</evidence>
<keyword evidence="9" id="KW-1185">Reference proteome</keyword>
<dbReference type="PANTHER" id="PTHR30124:SF0">
    <property type="entry name" value="MEMBRANE-BOUND LYTIC MUREIN TRANSGLYCOSYLASE A"/>
    <property type="match status" value="1"/>
</dbReference>
<dbReference type="SUPFAM" id="SSF50685">
    <property type="entry name" value="Barwin-like endoglucanases"/>
    <property type="match status" value="1"/>
</dbReference>
<dbReference type="SMART" id="SM00925">
    <property type="entry name" value="MltA"/>
    <property type="match status" value="1"/>
</dbReference>
<dbReference type="PROSITE" id="PS51257">
    <property type="entry name" value="PROKAR_LIPOPROTEIN"/>
    <property type="match status" value="1"/>
</dbReference>
<dbReference type="Gene3D" id="2.40.240.50">
    <property type="entry name" value="Barwin-like endoglucanases"/>
    <property type="match status" value="1"/>
</dbReference>
<dbReference type="Pfam" id="PF06725">
    <property type="entry name" value="3D"/>
    <property type="match status" value="1"/>
</dbReference>
<evidence type="ECO:0000259" key="7">
    <source>
        <dbReference type="SMART" id="SM00925"/>
    </source>
</evidence>
<dbReference type="InterPro" id="IPR036908">
    <property type="entry name" value="RlpA-like_sf"/>
</dbReference>
<evidence type="ECO:0000256" key="4">
    <source>
        <dbReference type="ARBA" id="ARBA00023316"/>
    </source>
</evidence>
<evidence type="ECO:0000256" key="3">
    <source>
        <dbReference type="ARBA" id="ARBA00023239"/>
    </source>
</evidence>
<evidence type="ECO:0000256" key="2">
    <source>
        <dbReference type="ARBA" id="ARBA00012587"/>
    </source>
</evidence>
<protein>
    <recommendedName>
        <fullName evidence="2">peptidoglycan lytic exotransglycosylase</fullName>
        <ecNumber evidence="2">4.2.2.n1</ecNumber>
    </recommendedName>
    <alternativeName>
        <fullName evidence="5">Murein hydrolase A</fullName>
    </alternativeName>
</protein>
<evidence type="ECO:0000256" key="6">
    <source>
        <dbReference type="SAM" id="SignalP"/>
    </source>
</evidence>
<name>A0ABM8ANK3_9BACT</name>
<feature type="signal peptide" evidence="6">
    <location>
        <begin position="1"/>
        <end position="18"/>
    </location>
</feature>
<dbReference type="PANTHER" id="PTHR30124">
    <property type="entry name" value="MEMBRANE-BOUND LYTIC MUREIN TRANSGLYCOSYLASE A"/>
    <property type="match status" value="1"/>
</dbReference>
<evidence type="ECO:0000313" key="9">
    <source>
        <dbReference type="Proteomes" id="UP001061361"/>
    </source>
</evidence>
<evidence type="ECO:0000256" key="5">
    <source>
        <dbReference type="ARBA" id="ARBA00030918"/>
    </source>
</evidence>
<feature type="domain" description="Lytic transglycosylase MltA" evidence="7">
    <location>
        <begin position="139"/>
        <end position="297"/>
    </location>
</feature>
<proteinExistence type="predicted"/>
<dbReference type="Proteomes" id="UP001061361">
    <property type="component" value="Chromosome"/>
</dbReference>
<dbReference type="CDD" id="cd14668">
    <property type="entry name" value="mlta_B"/>
    <property type="match status" value="1"/>
</dbReference>
<dbReference type="Pfam" id="PF03562">
    <property type="entry name" value="MltA"/>
    <property type="match status" value="1"/>
</dbReference>
<dbReference type="CDD" id="cd14485">
    <property type="entry name" value="mltA_like_LT_A"/>
    <property type="match status" value="1"/>
</dbReference>
<keyword evidence="4" id="KW-0961">Cell wall biogenesis/degradation</keyword>
<comment type="catalytic activity">
    <reaction evidence="1">
        <text>Exolytic cleavage of the (1-&gt;4)-beta-glycosidic linkage between N-acetylmuramic acid (MurNAc) and N-acetylglucosamine (GlcNAc) residues in peptidoglycan, from either the reducing or the non-reducing ends of the peptidoglycan chains, with concomitant formation of a 1,6-anhydrobond in the MurNAc residue.</text>
        <dbReference type="EC" id="4.2.2.n1"/>
    </reaction>
</comment>
<dbReference type="Gene3D" id="2.40.40.10">
    <property type="entry name" value="RlpA-like domain"/>
    <property type="match status" value="1"/>
</dbReference>
<dbReference type="EC" id="4.2.2.n1" evidence="2"/>
<gene>
    <name evidence="8" type="ORF">JCM14722_05140</name>
</gene>